<feature type="domain" description="Putative oxidoreductase/dehydrogenase Rossmann-like" evidence="1">
    <location>
        <begin position="2"/>
        <end position="114"/>
    </location>
</feature>
<dbReference type="InterPro" id="IPR036291">
    <property type="entry name" value="NAD(P)-bd_dom_sf"/>
</dbReference>
<evidence type="ECO:0000259" key="2">
    <source>
        <dbReference type="Pfam" id="PF10728"/>
    </source>
</evidence>
<dbReference type="Gene3D" id="3.40.50.720">
    <property type="entry name" value="NAD(P)-binding Rossmann-like Domain"/>
    <property type="match status" value="1"/>
</dbReference>
<dbReference type="RefSeq" id="WP_118772923.1">
    <property type="nucleotide sequence ID" value="NZ_JBGKEX010000001.1"/>
</dbReference>
<dbReference type="SUPFAM" id="SSF51735">
    <property type="entry name" value="NAD(P)-binding Rossmann-fold domains"/>
    <property type="match status" value="1"/>
</dbReference>
<feature type="domain" description="DUF2520" evidence="2">
    <location>
        <begin position="132"/>
        <end position="255"/>
    </location>
</feature>
<evidence type="ECO:0000313" key="4">
    <source>
        <dbReference type="Proteomes" id="UP000284051"/>
    </source>
</evidence>
<evidence type="ECO:0000313" key="3">
    <source>
        <dbReference type="EMBL" id="RHG25434.1"/>
    </source>
</evidence>
<dbReference type="PANTHER" id="PTHR40459">
    <property type="entry name" value="CONSERVED HYPOTHETICAL ALANINE AND LEUCINE RICH PROTEIN"/>
    <property type="match status" value="1"/>
</dbReference>
<gene>
    <name evidence="3" type="ORF">DW264_17245</name>
</gene>
<accession>A0A414SU46</accession>
<dbReference type="Pfam" id="PF10728">
    <property type="entry name" value="DUF2520"/>
    <property type="match status" value="1"/>
</dbReference>
<dbReference type="Gene3D" id="1.10.1040.20">
    <property type="entry name" value="ProC-like, C-terminal domain"/>
    <property type="match status" value="1"/>
</dbReference>
<dbReference type="SUPFAM" id="SSF48179">
    <property type="entry name" value="6-phosphogluconate dehydrogenase C-terminal domain-like"/>
    <property type="match status" value="1"/>
</dbReference>
<dbReference type="InterPro" id="IPR037108">
    <property type="entry name" value="TM1727-like_C_sf"/>
</dbReference>
<dbReference type="InterPro" id="IPR008927">
    <property type="entry name" value="6-PGluconate_DH-like_C_sf"/>
</dbReference>
<dbReference type="PANTHER" id="PTHR40459:SF1">
    <property type="entry name" value="CONSERVED HYPOTHETICAL ALANINE AND LEUCINE RICH PROTEIN"/>
    <property type="match status" value="1"/>
</dbReference>
<dbReference type="InterPro" id="IPR019665">
    <property type="entry name" value="OxRdtase/DH_put_Rossmann_dom"/>
</dbReference>
<dbReference type="AlphaFoldDB" id="A0A414SU46"/>
<dbReference type="Proteomes" id="UP000284051">
    <property type="component" value="Unassembled WGS sequence"/>
</dbReference>
<organism evidence="3 4">
    <name type="scientific">Roseburia intestinalis</name>
    <dbReference type="NCBI Taxonomy" id="166486"/>
    <lineage>
        <taxon>Bacteria</taxon>
        <taxon>Bacillati</taxon>
        <taxon>Bacillota</taxon>
        <taxon>Clostridia</taxon>
        <taxon>Lachnospirales</taxon>
        <taxon>Lachnospiraceae</taxon>
        <taxon>Roseburia</taxon>
    </lineage>
</organism>
<protein>
    <submittedName>
        <fullName evidence="3">DUF2520 domain-containing protein</fullName>
    </submittedName>
</protein>
<proteinExistence type="predicted"/>
<dbReference type="InterPro" id="IPR018931">
    <property type="entry name" value="DUF2520"/>
</dbReference>
<dbReference type="EMBL" id="QRID01000025">
    <property type="protein sequence ID" value="RHG25434.1"/>
    <property type="molecule type" value="Genomic_DNA"/>
</dbReference>
<evidence type="ECO:0000259" key="1">
    <source>
        <dbReference type="Pfam" id="PF10727"/>
    </source>
</evidence>
<sequence>MQISFIGAGKVGVSLGKYFISKGRKVGGYYSLSPKSAAWAANFTNTKQYQSIEEIISSSDMIFFTVPDDKIGEVWEAAKPYAHGKIIAHCSGIHSSNIFSDIDRTGSMAYSIHPLCAVSDRETSWQALGDVLFTIEGDERNISNIQNMFAQMGNRTCFISAENKIKYHAAASLASNHMTAVFFMAQKLFLECGFSMQQANWELYRLAKGNLENIHAQGCINSLTGPVERGDKNTVQKHMDALDADMKNAYLENAKQLLEIAEQKNPDRDYAAMREILMPTEIGEQCEK</sequence>
<name>A0A414SU46_9FIRM</name>
<comment type="caution">
    <text evidence="3">The sequence shown here is derived from an EMBL/GenBank/DDBJ whole genome shotgun (WGS) entry which is preliminary data.</text>
</comment>
<dbReference type="Pfam" id="PF10727">
    <property type="entry name" value="Rossmann-like"/>
    <property type="match status" value="1"/>
</dbReference>
<reference evidence="3 4" key="1">
    <citation type="submission" date="2018-08" db="EMBL/GenBank/DDBJ databases">
        <title>A genome reference for cultivated species of the human gut microbiota.</title>
        <authorList>
            <person name="Zou Y."/>
            <person name="Xue W."/>
            <person name="Luo G."/>
        </authorList>
    </citation>
    <scope>NUCLEOTIDE SEQUENCE [LARGE SCALE GENOMIC DNA]</scope>
    <source>
        <strain evidence="3 4">AM22-21LB</strain>
    </source>
</reference>